<organism evidence="2 3">
    <name type="scientific">Luteimonas terrae</name>
    <dbReference type="NCBI Taxonomy" id="1530191"/>
    <lineage>
        <taxon>Bacteria</taxon>
        <taxon>Pseudomonadati</taxon>
        <taxon>Pseudomonadota</taxon>
        <taxon>Gammaproteobacteria</taxon>
        <taxon>Lysobacterales</taxon>
        <taxon>Lysobacteraceae</taxon>
        <taxon>Luteimonas</taxon>
    </lineage>
</organism>
<gene>
    <name evidence="2" type="ORF">E2F49_11780</name>
</gene>
<dbReference type="RefSeq" id="WP_133394058.1">
    <property type="nucleotide sequence ID" value="NZ_SMTG01000004.1"/>
</dbReference>
<keyword evidence="1" id="KW-0472">Membrane</keyword>
<keyword evidence="1" id="KW-0812">Transmembrane</keyword>
<dbReference type="AlphaFoldDB" id="A0A4R5U941"/>
<feature type="transmembrane region" description="Helical" evidence="1">
    <location>
        <begin position="51"/>
        <end position="72"/>
    </location>
</feature>
<evidence type="ECO:0000313" key="3">
    <source>
        <dbReference type="Proteomes" id="UP000295543"/>
    </source>
</evidence>
<feature type="transmembrane region" description="Helical" evidence="1">
    <location>
        <begin position="120"/>
        <end position="140"/>
    </location>
</feature>
<feature type="transmembrane region" description="Helical" evidence="1">
    <location>
        <begin position="93"/>
        <end position="114"/>
    </location>
</feature>
<comment type="caution">
    <text evidence="2">The sequence shown here is derived from an EMBL/GenBank/DDBJ whole genome shotgun (WGS) entry which is preliminary data.</text>
</comment>
<dbReference type="OrthoDB" id="9954565at2"/>
<sequence length="148" mass="16501">MQGHGIEPENSDARPFWLRFRLLVVIVSAPMWLAIRAAMDDDFSQRPEWHFVLVMFAFAAFASVFMSVIHAHKTWEAPSWRANPLDFDRPAEGIHLTGWSFLSGAFGLVVATSFRSTPDWSFVLPGALGLGFLVGARLVAIPQAGRCR</sequence>
<accession>A0A4R5U941</accession>
<dbReference type="EMBL" id="SMTG01000004">
    <property type="protein sequence ID" value="TDK31005.1"/>
    <property type="molecule type" value="Genomic_DNA"/>
</dbReference>
<keyword evidence="1" id="KW-1133">Transmembrane helix</keyword>
<reference evidence="2 3" key="1">
    <citation type="submission" date="2019-03" db="EMBL/GenBank/DDBJ databases">
        <title>Luteimonas zhaokaii sp.nov., isolated from the rectal contents of Plateau pika in Yushu, Qinghai Province, China.</title>
        <authorList>
            <person name="Zhang G."/>
        </authorList>
    </citation>
    <scope>NUCLEOTIDE SEQUENCE [LARGE SCALE GENOMIC DNA]</scope>
    <source>
        <strain evidence="2 3">THG-MD21</strain>
    </source>
</reference>
<dbReference type="Proteomes" id="UP000295543">
    <property type="component" value="Unassembled WGS sequence"/>
</dbReference>
<keyword evidence="3" id="KW-1185">Reference proteome</keyword>
<evidence type="ECO:0000256" key="1">
    <source>
        <dbReference type="SAM" id="Phobius"/>
    </source>
</evidence>
<feature type="transmembrane region" description="Helical" evidence="1">
    <location>
        <begin position="20"/>
        <end position="39"/>
    </location>
</feature>
<proteinExistence type="predicted"/>
<evidence type="ECO:0000313" key="2">
    <source>
        <dbReference type="EMBL" id="TDK31005.1"/>
    </source>
</evidence>
<protein>
    <submittedName>
        <fullName evidence="2">Uncharacterized protein</fullName>
    </submittedName>
</protein>
<name>A0A4R5U941_9GAMM</name>